<feature type="transmembrane region" description="Helical" evidence="2">
    <location>
        <begin position="229"/>
        <end position="256"/>
    </location>
</feature>
<dbReference type="GO" id="GO:0015234">
    <property type="term" value="F:thiamine transmembrane transporter activity"/>
    <property type="evidence" value="ECO:0007669"/>
    <property type="project" value="InterPro"/>
</dbReference>
<dbReference type="Gene3D" id="1.10.1760.20">
    <property type="match status" value="1"/>
</dbReference>
<keyword evidence="2" id="KW-1133">Transmembrane helix</keyword>
<evidence type="ECO:0000256" key="2">
    <source>
        <dbReference type="SAM" id="Phobius"/>
    </source>
</evidence>
<accession>A0A9D1PZK9</accession>
<keyword evidence="2" id="KW-0812">Transmembrane</keyword>
<reference evidence="3" key="2">
    <citation type="submission" date="2021-04" db="EMBL/GenBank/DDBJ databases">
        <authorList>
            <person name="Gilroy R."/>
        </authorList>
    </citation>
    <scope>NUCLEOTIDE SEQUENCE</scope>
    <source>
        <strain evidence="3">12435</strain>
    </source>
</reference>
<dbReference type="InterPro" id="IPR012651">
    <property type="entry name" value="Thia_Transptr_ThiT"/>
</dbReference>
<protein>
    <submittedName>
        <fullName evidence="3">Energy-coupled thiamine transporter ThiT</fullName>
    </submittedName>
</protein>
<feature type="transmembrane region" description="Helical" evidence="2">
    <location>
        <begin position="155"/>
        <end position="175"/>
    </location>
</feature>
<proteinExistence type="predicted"/>
<evidence type="ECO:0000313" key="3">
    <source>
        <dbReference type="EMBL" id="HIW01830.1"/>
    </source>
</evidence>
<dbReference type="Pfam" id="PF09515">
    <property type="entry name" value="Thia_YuaJ"/>
    <property type="match status" value="1"/>
</dbReference>
<comment type="caution">
    <text evidence="3">The sequence shown here is derived from an EMBL/GenBank/DDBJ whole genome shotgun (WGS) entry which is preliminary data.</text>
</comment>
<feature type="transmembrane region" description="Helical" evidence="2">
    <location>
        <begin position="131"/>
        <end position="149"/>
    </location>
</feature>
<feature type="region of interest" description="Disordered" evidence="1">
    <location>
        <begin position="276"/>
        <end position="320"/>
    </location>
</feature>
<feature type="transmembrane region" description="Helical" evidence="2">
    <location>
        <begin position="43"/>
        <end position="64"/>
    </location>
</feature>
<dbReference type="Proteomes" id="UP000823990">
    <property type="component" value="Unassembled WGS sequence"/>
</dbReference>
<gene>
    <name evidence="3" type="ORF">H9892_00595</name>
</gene>
<dbReference type="GO" id="GO:0005886">
    <property type="term" value="C:plasma membrane"/>
    <property type="evidence" value="ECO:0007669"/>
    <property type="project" value="InterPro"/>
</dbReference>
<evidence type="ECO:0000313" key="4">
    <source>
        <dbReference type="Proteomes" id="UP000823990"/>
    </source>
</evidence>
<dbReference type="EMBL" id="DXHS01000010">
    <property type="protein sequence ID" value="HIW01830.1"/>
    <property type="molecule type" value="Genomic_DNA"/>
</dbReference>
<feature type="compositionally biased region" description="Low complexity" evidence="1">
    <location>
        <begin position="279"/>
        <end position="293"/>
    </location>
</feature>
<keyword evidence="2" id="KW-0472">Membrane</keyword>
<dbReference type="AlphaFoldDB" id="A0A9D1PZK9"/>
<feature type="transmembrane region" description="Helical" evidence="2">
    <location>
        <begin position="187"/>
        <end position="209"/>
    </location>
</feature>
<feature type="transmembrane region" description="Helical" evidence="2">
    <location>
        <begin position="84"/>
        <end position="102"/>
    </location>
</feature>
<name>A0A9D1PZK9_9FIRM</name>
<organism evidence="3 4">
    <name type="scientific">Candidatus Protoclostridium stercorigallinarum</name>
    <dbReference type="NCBI Taxonomy" id="2838741"/>
    <lineage>
        <taxon>Bacteria</taxon>
        <taxon>Bacillati</taxon>
        <taxon>Bacillota</taxon>
        <taxon>Clostridia</taxon>
        <taxon>Candidatus Protoclostridium</taxon>
    </lineage>
</organism>
<evidence type="ECO:0000256" key="1">
    <source>
        <dbReference type="SAM" id="MobiDB-lite"/>
    </source>
</evidence>
<reference evidence="3" key="1">
    <citation type="journal article" date="2021" name="PeerJ">
        <title>Extensive microbial diversity within the chicken gut microbiome revealed by metagenomics and culture.</title>
        <authorList>
            <person name="Gilroy R."/>
            <person name="Ravi A."/>
            <person name="Getino M."/>
            <person name="Pursley I."/>
            <person name="Horton D.L."/>
            <person name="Alikhan N.F."/>
            <person name="Baker D."/>
            <person name="Gharbi K."/>
            <person name="Hall N."/>
            <person name="Watson M."/>
            <person name="Adriaenssens E.M."/>
            <person name="Foster-Nyarko E."/>
            <person name="Jarju S."/>
            <person name="Secka A."/>
            <person name="Antonio M."/>
            <person name="Oren A."/>
            <person name="Chaudhuri R.R."/>
            <person name="La Ragione R."/>
            <person name="Hildebrand F."/>
            <person name="Pallen M.J."/>
        </authorList>
    </citation>
    <scope>NUCLEOTIDE SEQUENCE</scope>
    <source>
        <strain evidence="3">12435</strain>
    </source>
</reference>
<sequence>MFSSLFSRLGSFVMPSSESELPSIELDPDFTHAGFDFSGVTAAGWSIAVFLIVVVILVAVPTVVYSVVSAKKTGVPFTFTTKDLVYGAVCLAMSYVLSLFGISLNLGGTVTFASILPVAVYCYYFGFRKGLIVTTVFMLLQLTQGPYIVSPWSMLLDYVIPYMALSLTGAFAWVTKKRKAATGSKKFALVSNCGFYIGMAAYLVVRYVSHVLSGILFWDMWYSPAPAGFVLGYSLGYNSFCIIDCLIAFAVSLALLSSKNFDKLMTGVLLENKKRRTEPAAAHAETTAPASTEQSADGNVSTDADGLADADTSAKNDKGA</sequence>